<keyword evidence="6 9" id="KW-0472">Membrane</keyword>
<evidence type="ECO:0000256" key="10">
    <source>
        <dbReference type="SAM" id="SignalP"/>
    </source>
</evidence>
<dbReference type="Proteomes" id="UP000095605">
    <property type="component" value="Unassembled WGS sequence"/>
</dbReference>
<protein>
    <submittedName>
        <fullName evidence="12">Protein ERP3</fullName>
    </submittedName>
</protein>
<comment type="caution">
    <text evidence="12">The sequence shown here is derived from an EMBL/GenBank/DDBJ whole genome shotgun (WGS) entry which is preliminary data.</text>
</comment>
<evidence type="ECO:0000313" key="12">
    <source>
        <dbReference type="EMBL" id="OEJ82432.1"/>
    </source>
</evidence>
<accession>A0A1E5R6A4</accession>
<name>A0A1E5R6A4_9ASCO</name>
<evidence type="ECO:0000256" key="2">
    <source>
        <dbReference type="ARBA" id="ARBA00007104"/>
    </source>
</evidence>
<dbReference type="InterPro" id="IPR015720">
    <property type="entry name" value="Emp24-like"/>
</dbReference>
<comment type="subcellular location">
    <subcellularLocation>
        <location evidence="1 7">Membrane</location>
        <topology evidence="1 7">Single-pass type I membrane protein</topology>
    </subcellularLocation>
</comment>
<dbReference type="OrthoDB" id="1929172at2759"/>
<feature type="chain" id="PRO_5009184620" evidence="10">
    <location>
        <begin position="22"/>
        <end position="256"/>
    </location>
</feature>
<proteinExistence type="inferred from homology"/>
<evidence type="ECO:0000256" key="3">
    <source>
        <dbReference type="ARBA" id="ARBA00022692"/>
    </source>
</evidence>
<evidence type="ECO:0000256" key="8">
    <source>
        <dbReference type="SAM" id="Coils"/>
    </source>
</evidence>
<keyword evidence="4 10" id="KW-0732">Signal</keyword>
<evidence type="ECO:0000256" key="4">
    <source>
        <dbReference type="ARBA" id="ARBA00022729"/>
    </source>
</evidence>
<keyword evidence="13" id="KW-1185">Reference proteome</keyword>
<dbReference type="GO" id="GO:0016020">
    <property type="term" value="C:membrane"/>
    <property type="evidence" value="ECO:0007669"/>
    <property type="project" value="UniProtKB-SubCell"/>
</dbReference>
<feature type="transmembrane region" description="Helical" evidence="9">
    <location>
        <begin position="218"/>
        <end position="242"/>
    </location>
</feature>
<evidence type="ECO:0000256" key="1">
    <source>
        <dbReference type="ARBA" id="ARBA00004479"/>
    </source>
</evidence>
<dbReference type="AlphaFoldDB" id="A0A1E5R6A4"/>
<evidence type="ECO:0000259" key="11">
    <source>
        <dbReference type="PROSITE" id="PS50866"/>
    </source>
</evidence>
<keyword evidence="8" id="KW-0175">Coiled coil</keyword>
<evidence type="ECO:0000256" key="6">
    <source>
        <dbReference type="ARBA" id="ARBA00023136"/>
    </source>
</evidence>
<organism evidence="12 13">
    <name type="scientific">Hanseniaspora opuntiae</name>
    <dbReference type="NCBI Taxonomy" id="211096"/>
    <lineage>
        <taxon>Eukaryota</taxon>
        <taxon>Fungi</taxon>
        <taxon>Dikarya</taxon>
        <taxon>Ascomycota</taxon>
        <taxon>Saccharomycotina</taxon>
        <taxon>Saccharomycetes</taxon>
        <taxon>Saccharomycodales</taxon>
        <taxon>Saccharomycodaceae</taxon>
        <taxon>Hanseniaspora</taxon>
    </lineage>
</organism>
<evidence type="ECO:0000256" key="5">
    <source>
        <dbReference type="ARBA" id="ARBA00022989"/>
    </source>
</evidence>
<gene>
    <name evidence="12" type="ORF">AWRI3578_g3519</name>
</gene>
<feature type="domain" description="GOLD" evidence="11">
    <location>
        <begin position="33"/>
        <end position="179"/>
    </location>
</feature>
<dbReference type="Pfam" id="PF01105">
    <property type="entry name" value="EMP24_GP25L"/>
    <property type="match status" value="1"/>
</dbReference>
<keyword evidence="5 9" id="KW-1133">Transmembrane helix</keyword>
<evidence type="ECO:0000313" key="13">
    <source>
        <dbReference type="Proteomes" id="UP000095605"/>
    </source>
</evidence>
<dbReference type="GO" id="GO:0006888">
    <property type="term" value="P:endoplasmic reticulum to Golgi vesicle-mediated transport"/>
    <property type="evidence" value="ECO:0007669"/>
    <property type="project" value="UniProtKB-ARBA"/>
</dbReference>
<reference evidence="13" key="1">
    <citation type="journal article" date="2016" name="Genome Announc.">
        <title>Genome sequences of three species of Hanseniaspora isolated from spontaneous wine fermentations.</title>
        <authorList>
            <person name="Sternes P.R."/>
            <person name="Lee D."/>
            <person name="Kutyna D.R."/>
            <person name="Borneman A.R."/>
        </authorList>
    </citation>
    <scope>NUCLEOTIDE SEQUENCE [LARGE SCALE GENOMIC DNA]</scope>
    <source>
        <strain evidence="13">AWRI3578</strain>
    </source>
</reference>
<dbReference type="GO" id="GO:0005737">
    <property type="term" value="C:cytoplasm"/>
    <property type="evidence" value="ECO:0007669"/>
    <property type="project" value="GOC"/>
</dbReference>
<sequence>MLVNLFYRIILLSSFLNTISCSPLTLDLNPDTEQCIYTELPIKECVIKYYFNIQDWAYDDEFVDYSIYHIPSDTISNKEHRILKPKNDPEDERQVKLMTKTKQRIGEWQFTADEKGEYKICFISKKHKIIDLDISHDCTLSPYYDMSKNLDHMVDPLADDSVISLKEINDLAVDDKLRLLIENLDEQVNSLRTNLDYYRVRNARNLRTVKSTLSRINWFSLGSMLVITLVCFIQVTLVKYLFTRTLRKPDKYQKKL</sequence>
<dbReference type="PROSITE" id="PS50866">
    <property type="entry name" value="GOLD"/>
    <property type="match status" value="1"/>
</dbReference>
<keyword evidence="3 7" id="KW-0812">Transmembrane</keyword>
<dbReference type="PANTHER" id="PTHR22811">
    <property type="entry name" value="TRANSMEMBRANE EMP24 DOMAIN-CONTAINING PROTEIN"/>
    <property type="match status" value="1"/>
</dbReference>
<feature type="coiled-coil region" evidence="8">
    <location>
        <begin position="174"/>
        <end position="201"/>
    </location>
</feature>
<feature type="signal peptide" evidence="10">
    <location>
        <begin position="1"/>
        <end position="21"/>
    </location>
</feature>
<comment type="similarity">
    <text evidence="2 7">Belongs to the EMP24/GP25L family.</text>
</comment>
<dbReference type="SMART" id="SM01190">
    <property type="entry name" value="EMP24_GP25L"/>
    <property type="match status" value="1"/>
</dbReference>
<evidence type="ECO:0000256" key="9">
    <source>
        <dbReference type="SAM" id="Phobius"/>
    </source>
</evidence>
<dbReference type="EMBL" id="LPNL01000008">
    <property type="protein sequence ID" value="OEJ82432.1"/>
    <property type="molecule type" value="Genomic_DNA"/>
</dbReference>
<dbReference type="InterPro" id="IPR009038">
    <property type="entry name" value="GOLD_dom"/>
</dbReference>
<evidence type="ECO:0000256" key="7">
    <source>
        <dbReference type="RuleBase" id="RU003827"/>
    </source>
</evidence>